<organism evidence="5 6">
    <name type="scientific">Hibiscus trionum</name>
    <name type="common">Flower of an hour</name>
    <dbReference type="NCBI Taxonomy" id="183268"/>
    <lineage>
        <taxon>Eukaryota</taxon>
        <taxon>Viridiplantae</taxon>
        <taxon>Streptophyta</taxon>
        <taxon>Embryophyta</taxon>
        <taxon>Tracheophyta</taxon>
        <taxon>Spermatophyta</taxon>
        <taxon>Magnoliopsida</taxon>
        <taxon>eudicotyledons</taxon>
        <taxon>Gunneridae</taxon>
        <taxon>Pentapetalae</taxon>
        <taxon>rosids</taxon>
        <taxon>malvids</taxon>
        <taxon>Malvales</taxon>
        <taxon>Malvaceae</taxon>
        <taxon>Malvoideae</taxon>
        <taxon>Hibiscus</taxon>
    </lineage>
</organism>
<comment type="caution">
    <text evidence="5">The sequence shown here is derived from an EMBL/GenBank/DDBJ whole genome shotgun (WGS) entry which is preliminary data.</text>
</comment>
<evidence type="ECO:0000313" key="5">
    <source>
        <dbReference type="EMBL" id="GMI87068.1"/>
    </source>
</evidence>
<dbReference type="InterPro" id="IPR044859">
    <property type="entry name" value="Allene_oxi_cyc_Dirigent"/>
</dbReference>
<protein>
    <recommendedName>
        <fullName evidence="4">Dirigent protein</fullName>
    </recommendedName>
</protein>
<proteinExistence type="inferred from homology"/>
<sequence>MANLSCLLTLIFFITIIGNSSSARNLGNPSPNHHHHHKHHKISFSMPDLLNISQPATPKLTSHLPFSKPVGLFPPNKGIPIPELGPRVPGSSSSTQPLDVPNLGLYFPARATLQELEFGEVVTIDETLFDGGSISGSPLGKAQGVYVASSEGDAGHMMAMTTVFTDGGFKDRLRFFGLHRRDAAESHISVIGGTGKYAGANGYATVEVVKQGVNKLLLFNVYLS</sequence>
<evidence type="ECO:0000256" key="3">
    <source>
        <dbReference type="ARBA" id="ARBA00022525"/>
    </source>
</evidence>
<dbReference type="PANTHER" id="PTHR46215">
    <property type="entry name" value="DIRIGENT PROTEIN 24-RELATED"/>
    <property type="match status" value="1"/>
</dbReference>
<dbReference type="Gene3D" id="2.40.480.10">
    <property type="entry name" value="Allene oxide cyclase-like"/>
    <property type="match status" value="1"/>
</dbReference>
<keyword evidence="6" id="KW-1185">Reference proteome</keyword>
<dbReference type="EMBL" id="BSYR01000022">
    <property type="protein sequence ID" value="GMI87068.1"/>
    <property type="molecule type" value="Genomic_DNA"/>
</dbReference>
<keyword evidence="3 4" id="KW-0964">Secreted</keyword>
<gene>
    <name evidence="5" type="ORF">HRI_002376100</name>
</gene>
<dbReference type="Pfam" id="PF03018">
    <property type="entry name" value="Dirigent"/>
    <property type="match status" value="1"/>
</dbReference>
<dbReference type="GO" id="GO:0048046">
    <property type="term" value="C:apoplast"/>
    <property type="evidence" value="ECO:0007669"/>
    <property type="project" value="UniProtKB-SubCell"/>
</dbReference>
<evidence type="ECO:0000256" key="1">
    <source>
        <dbReference type="ARBA" id="ARBA00010746"/>
    </source>
</evidence>
<evidence type="ECO:0000256" key="4">
    <source>
        <dbReference type="RuleBase" id="RU363099"/>
    </source>
</evidence>
<comment type="subcellular location">
    <subcellularLocation>
        <location evidence="4">Secreted</location>
        <location evidence="4">Extracellular space</location>
        <location evidence="4">Apoplast</location>
    </subcellularLocation>
</comment>
<evidence type="ECO:0000313" key="6">
    <source>
        <dbReference type="Proteomes" id="UP001165190"/>
    </source>
</evidence>
<dbReference type="InterPro" id="IPR004265">
    <property type="entry name" value="Dirigent"/>
</dbReference>
<keyword evidence="4" id="KW-0732">Signal</keyword>
<dbReference type="GO" id="GO:0009699">
    <property type="term" value="P:phenylpropanoid biosynthetic process"/>
    <property type="evidence" value="ECO:0007669"/>
    <property type="project" value="UniProtKB-ARBA"/>
</dbReference>
<dbReference type="Proteomes" id="UP001165190">
    <property type="component" value="Unassembled WGS sequence"/>
</dbReference>
<comment type="function">
    <text evidence="4">Dirigent proteins impart stereoselectivity on the phenoxy radical-coupling reaction, yielding optically active lignans from two molecules of coniferyl alcohol in the biosynthesis of lignans, flavonolignans, and alkaloids and thus plays a central role in plant secondary metabolism.</text>
</comment>
<keyword evidence="4" id="KW-0052">Apoplast</keyword>
<name>A0A9W7I2Q8_HIBTR</name>
<comment type="subunit">
    <text evidence="2 4">Homodimer.</text>
</comment>
<comment type="similarity">
    <text evidence="1 4">Belongs to the plant dirigent protein family.</text>
</comment>
<dbReference type="PANTHER" id="PTHR46215:SF17">
    <property type="entry name" value="DIRIGENT PROTEIN"/>
    <property type="match status" value="1"/>
</dbReference>
<accession>A0A9W7I2Q8</accession>
<dbReference type="OrthoDB" id="1685727at2759"/>
<feature type="signal peptide" evidence="4">
    <location>
        <begin position="1"/>
        <end position="22"/>
    </location>
</feature>
<evidence type="ECO:0000256" key="2">
    <source>
        <dbReference type="ARBA" id="ARBA00011738"/>
    </source>
</evidence>
<feature type="chain" id="PRO_5041015887" description="Dirigent protein" evidence="4">
    <location>
        <begin position="23"/>
        <end position="224"/>
    </location>
</feature>
<reference evidence="5" key="1">
    <citation type="submission" date="2023-05" db="EMBL/GenBank/DDBJ databases">
        <title>Genome and transcriptome analyses reveal genes involved in the formation of fine ridges on petal epidermal cells in Hibiscus trionum.</title>
        <authorList>
            <person name="Koshimizu S."/>
            <person name="Masuda S."/>
            <person name="Ishii T."/>
            <person name="Shirasu K."/>
            <person name="Hoshino A."/>
            <person name="Arita M."/>
        </authorList>
    </citation>
    <scope>NUCLEOTIDE SEQUENCE</scope>
    <source>
        <strain evidence="5">Hamamatsu line</strain>
    </source>
</reference>
<dbReference type="AlphaFoldDB" id="A0A9W7I2Q8"/>